<proteinExistence type="predicted"/>
<feature type="non-terminal residue" evidence="1">
    <location>
        <position position="1"/>
    </location>
</feature>
<name>A0ABT0T631_9GAMM</name>
<sequence>RDDDRQLPDTLETYLVSLPLGRNVVSMIHIVKEQLFREQWKVETTFRWSLQQDCWMVEPSGRCDDSLDVVRDPGATSCHEWWSLAGSNR</sequence>
<evidence type="ECO:0000313" key="2">
    <source>
        <dbReference type="Proteomes" id="UP001165369"/>
    </source>
</evidence>
<dbReference type="RefSeq" id="WP_250064038.1">
    <property type="nucleotide sequence ID" value="NZ_JAMJPK010000036.1"/>
</dbReference>
<evidence type="ECO:0000313" key="1">
    <source>
        <dbReference type="EMBL" id="MCL7942339.1"/>
    </source>
</evidence>
<reference evidence="1" key="1">
    <citation type="submission" date="2022-05" db="EMBL/GenBank/DDBJ databases">
        <title>Halomonas geminus sp. nov. and Halomonas llamarensis sp. nov. isolated from high-altitude salars of the Atacama Desert.</title>
        <authorList>
            <person name="Hintersatz C."/>
            <person name="Rojas L.A."/>
            <person name="Wei T.-S."/>
            <person name="Kutschke S."/>
            <person name="Lehmann F."/>
            <person name="Jain R."/>
            <person name="Pollmann K."/>
        </authorList>
    </citation>
    <scope>NUCLEOTIDE SEQUENCE</scope>
    <source>
        <strain evidence="1">ATCH28</strain>
    </source>
</reference>
<keyword evidence="2" id="KW-1185">Reference proteome</keyword>
<organism evidence="1 2">
    <name type="scientific">Halomonas gemina</name>
    <dbReference type="NCBI Taxonomy" id="2945105"/>
    <lineage>
        <taxon>Bacteria</taxon>
        <taxon>Pseudomonadati</taxon>
        <taxon>Pseudomonadota</taxon>
        <taxon>Gammaproteobacteria</taxon>
        <taxon>Oceanospirillales</taxon>
        <taxon>Halomonadaceae</taxon>
        <taxon>Halomonas</taxon>
    </lineage>
</organism>
<gene>
    <name evidence="1" type="ORF">M8009_18935</name>
</gene>
<comment type="caution">
    <text evidence="1">The sequence shown here is derived from an EMBL/GenBank/DDBJ whole genome shotgun (WGS) entry which is preliminary data.</text>
</comment>
<dbReference type="EMBL" id="JAMJPK010000036">
    <property type="protein sequence ID" value="MCL7942339.1"/>
    <property type="molecule type" value="Genomic_DNA"/>
</dbReference>
<accession>A0ABT0T631</accession>
<protein>
    <submittedName>
        <fullName evidence="1">Uncharacterized protein</fullName>
    </submittedName>
</protein>
<dbReference type="Proteomes" id="UP001165369">
    <property type="component" value="Unassembled WGS sequence"/>
</dbReference>